<accession>A0A5Y4CXW4</accession>
<protein>
    <recommendedName>
        <fullName evidence="3">HAD family hydrolase</fullName>
    </recommendedName>
</protein>
<dbReference type="EMBL" id="AAJAFA010000230">
    <property type="protein sequence ID" value="ECJ9929848.1"/>
    <property type="molecule type" value="Genomic_DNA"/>
</dbReference>
<dbReference type="SUPFAM" id="SSF56784">
    <property type="entry name" value="HAD-like"/>
    <property type="match status" value="1"/>
</dbReference>
<organism evidence="2">
    <name type="scientific">Salmonella enterica</name>
    <name type="common">Salmonella choleraesuis</name>
    <dbReference type="NCBI Taxonomy" id="28901"/>
    <lineage>
        <taxon>Bacteria</taxon>
        <taxon>Pseudomonadati</taxon>
        <taxon>Pseudomonadota</taxon>
        <taxon>Gammaproteobacteria</taxon>
        <taxon>Enterobacterales</taxon>
        <taxon>Enterobacteriaceae</taxon>
        <taxon>Salmonella</taxon>
    </lineage>
</organism>
<name>A0A5Y4CXW4_SALER</name>
<evidence type="ECO:0008006" key="3">
    <source>
        <dbReference type="Google" id="ProtNLM"/>
    </source>
</evidence>
<dbReference type="GO" id="GO:0046872">
    <property type="term" value="F:metal ion binding"/>
    <property type="evidence" value="ECO:0007669"/>
    <property type="project" value="UniProtKB-KW"/>
</dbReference>
<dbReference type="InterPro" id="IPR023214">
    <property type="entry name" value="HAD_sf"/>
</dbReference>
<dbReference type="Gene3D" id="3.40.50.1000">
    <property type="entry name" value="HAD superfamily/HAD-like"/>
    <property type="match status" value="1"/>
</dbReference>
<gene>
    <name evidence="2" type="ORF">FQR38_23590</name>
</gene>
<evidence type="ECO:0000256" key="1">
    <source>
        <dbReference type="ARBA" id="ARBA00022723"/>
    </source>
</evidence>
<proteinExistence type="predicted"/>
<keyword evidence="1" id="KW-0479">Metal-binding</keyword>
<sequence>MNILNKIKLVAVDVDVDGVLLTDTYSPAIKSFVEQYGGVYTPELERLVWGAPHIAGGHNMSLACKLPWSAQETIEAFFHHHSKYIETNPIVVVPGAEDFLRLLQEFNVRVTSYGGRTKEYVFDKYMSPLEKYFDKDKPYIDTNSIRPGIMEITREIFKLNFDEVLFVDDINRMAEVAKFYKTGFIGTPVTVYQKEQMQETGVKYIVSSVKEITRDMLIKTDRALTSGSHWS</sequence>
<evidence type="ECO:0000313" key="2">
    <source>
        <dbReference type="EMBL" id="ECJ9929848.1"/>
    </source>
</evidence>
<dbReference type="AlphaFoldDB" id="A0A5Y4CXW4"/>
<dbReference type="InterPro" id="IPR036412">
    <property type="entry name" value="HAD-like_sf"/>
</dbReference>
<comment type="caution">
    <text evidence="2">The sequence shown here is derived from an EMBL/GenBank/DDBJ whole genome shotgun (WGS) entry which is preliminary data.</text>
</comment>
<reference evidence="2" key="1">
    <citation type="submission" date="2019-07" db="EMBL/GenBank/DDBJ databases">
        <authorList>
            <consortium name="PulseNet: The National Subtyping Network for Foodborne Disease Surveillance"/>
            <person name="Tarr C.L."/>
            <person name="Trees E."/>
            <person name="Katz L.S."/>
            <person name="Carleton-Romer H.A."/>
            <person name="Stroika S."/>
            <person name="Kucerova Z."/>
            <person name="Roache K.F."/>
            <person name="Sabol A.L."/>
            <person name="Besser J."/>
            <person name="Gerner-Smidt P."/>
        </authorList>
    </citation>
    <scope>NUCLEOTIDE SEQUENCE</scope>
    <source>
        <strain evidence="2">PNUSAS085448</strain>
    </source>
</reference>